<organism evidence="1 2">
    <name type="scientific">Photobacterium arenosum</name>
    <dbReference type="NCBI Taxonomy" id="2774143"/>
    <lineage>
        <taxon>Bacteria</taxon>
        <taxon>Pseudomonadati</taxon>
        <taxon>Pseudomonadota</taxon>
        <taxon>Gammaproteobacteria</taxon>
        <taxon>Vibrionales</taxon>
        <taxon>Vibrionaceae</taxon>
        <taxon>Photobacterium</taxon>
    </lineage>
</organism>
<name>A0ABR9BKE0_9GAMM</name>
<keyword evidence="2" id="KW-1185">Reference proteome</keyword>
<comment type="caution">
    <text evidence="1">The sequence shown here is derived from an EMBL/GenBank/DDBJ whole genome shotgun (WGS) entry which is preliminary data.</text>
</comment>
<proteinExistence type="predicted"/>
<dbReference type="Pfam" id="PF03891">
    <property type="entry name" value="DUF333"/>
    <property type="match status" value="1"/>
</dbReference>
<evidence type="ECO:0000313" key="2">
    <source>
        <dbReference type="Proteomes" id="UP000649768"/>
    </source>
</evidence>
<dbReference type="PANTHER" id="PTHR38008:SF2">
    <property type="entry name" value="HEMOLYSIN"/>
    <property type="match status" value="1"/>
</dbReference>
<sequence>MNKAYVFVSMAAATLLFGCVSQPESEPVGSANPAAVYCVQKGGKLDMVTEDGKRVTYCILSDGRRVEQWQYFRDNHPQVAEAEAM</sequence>
<reference evidence="1 2" key="1">
    <citation type="submission" date="2020-09" db="EMBL/GenBank/DDBJ databases">
        <title>Photobacterium sp. CAU 1568 isolated from sand of Sido Beach.</title>
        <authorList>
            <person name="Kim W."/>
        </authorList>
    </citation>
    <scope>NUCLEOTIDE SEQUENCE [LARGE SCALE GENOMIC DNA]</scope>
    <source>
        <strain evidence="1 2">CAU 1568</strain>
    </source>
</reference>
<dbReference type="Proteomes" id="UP000649768">
    <property type="component" value="Unassembled WGS sequence"/>
</dbReference>
<protein>
    <submittedName>
        <fullName evidence="1">DUF333 domain-containing protein</fullName>
    </submittedName>
</protein>
<gene>
    <name evidence="1" type="ORF">IFO68_05475</name>
</gene>
<dbReference type="PANTHER" id="PTHR38008">
    <property type="entry name" value="HEMOLYSIN-RELATED"/>
    <property type="match status" value="1"/>
</dbReference>
<dbReference type="RefSeq" id="WP_192014941.1">
    <property type="nucleotide sequence ID" value="NZ_JACYTP010000002.1"/>
</dbReference>
<evidence type="ECO:0000313" key="1">
    <source>
        <dbReference type="EMBL" id="MBD8512135.1"/>
    </source>
</evidence>
<dbReference type="PROSITE" id="PS51257">
    <property type="entry name" value="PROKAR_LIPOPROTEIN"/>
    <property type="match status" value="1"/>
</dbReference>
<accession>A0ABR9BKE0</accession>
<dbReference type="EMBL" id="JACYTP010000002">
    <property type="protein sequence ID" value="MBD8512135.1"/>
    <property type="molecule type" value="Genomic_DNA"/>
</dbReference>
<dbReference type="InterPro" id="IPR005590">
    <property type="entry name" value="DUF333"/>
</dbReference>